<reference evidence="4 5" key="1">
    <citation type="submission" date="2021-05" db="EMBL/GenBank/DDBJ databases">
        <title>Kineosporia and Streptomyces sp. nov. two new marine actinobacteria isolated from Coral.</title>
        <authorList>
            <person name="Buangrab K."/>
            <person name="Sutthacheep M."/>
            <person name="Yeemin T."/>
            <person name="Harunari E."/>
            <person name="Igarashi Y."/>
            <person name="Kanchanasin P."/>
            <person name="Tanasupawat S."/>
            <person name="Phongsopitanun W."/>
        </authorList>
    </citation>
    <scope>NUCLEOTIDE SEQUENCE [LARGE SCALE GENOMIC DNA]</scope>
    <source>
        <strain evidence="4 5">J2-2</strain>
    </source>
</reference>
<dbReference type="PANTHER" id="PTHR42748">
    <property type="entry name" value="NITROGEN METABOLITE REPRESSION PROTEIN NMRA FAMILY MEMBER"/>
    <property type="match status" value="1"/>
</dbReference>
<comment type="caution">
    <text evidence="4">The sequence shown here is derived from an EMBL/GenBank/DDBJ whole genome shotgun (WGS) entry which is preliminary data.</text>
</comment>
<dbReference type="PANTHER" id="PTHR42748:SF7">
    <property type="entry name" value="NMRA LIKE REDOX SENSOR 1-RELATED"/>
    <property type="match status" value="1"/>
</dbReference>
<dbReference type="Pfam" id="PF05368">
    <property type="entry name" value="NmrA"/>
    <property type="match status" value="1"/>
</dbReference>
<dbReference type="Gene3D" id="3.90.25.10">
    <property type="entry name" value="UDP-galactose 4-epimerase, domain 1"/>
    <property type="match status" value="1"/>
</dbReference>
<proteinExistence type="inferred from homology"/>
<evidence type="ECO:0000259" key="3">
    <source>
        <dbReference type="Pfam" id="PF05368"/>
    </source>
</evidence>
<dbReference type="Proteomes" id="UP001197247">
    <property type="component" value="Unassembled WGS sequence"/>
</dbReference>
<dbReference type="CDD" id="cd05251">
    <property type="entry name" value="NmrA_like_SDR_a"/>
    <property type="match status" value="1"/>
</dbReference>
<keyword evidence="2" id="KW-0521">NADP</keyword>
<dbReference type="InterPro" id="IPR036291">
    <property type="entry name" value="NAD(P)-bd_dom_sf"/>
</dbReference>
<accession>A0ABS5TEC8</accession>
<dbReference type="InterPro" id="IPR008030">
    <property type="entry name" value="NmrA-like"/>
</dbReference>
<dbReference type="InterPro" id="IPR051164">
    <property type="entry name" value="NmrA-like_oxidored"/>
</dbReference>
<dbReference type="SUPFAM" id="SSF51735">
    <property type="entry name" value="NAD(P)-binding Rossmann-fold domains"/>
    <property type="match status" value="1"/>
</dbReference>
<dbReference type="RefSeq" id="WP_214155745.1">
    <property type="nucleotide sequence ID" value="NZ_JAHBAY010000004.1"/>
</dbReference>
<feature type="domain" description="NmrA-like" evidence="3">
    <location>
        <begin position="9"/>
        <end position="242"/>
    </location>
</feature>
<evidence type="ECO:0000256" key="2">
    <source>
        <dbReference type="ARBA" id="ARBA00022857"/>
    </source>
</evidence>
<sequence>MPVSQGGNTGTVAVIGATGQQGGAVARHLLARGAAVRALVRDPGSERAVRVRNQGASVVRADLADPASLVSALRGADTLFAMTTFAEDGPAGEVRQGRAIGDAAREAGVSHVVYSSVGGADRATGIPHFESKWAIEEHLREAGLNLTVIRPVFFMDNLRGAARPEPGGDERVFRFPLAPGVPLQMISVEDIGAIGATAVLLPDSIPGGQLEIAADQLTPEQIAEAFSERTGQKTRFEAVDIAGITDDDQRAMFEWFTQVPAYRGDFTRTSALRQSPLRFADYLRTL</sequence>
<organism evidence="4 5">
    <name type="scientific">Kineosporia corallincola</name>
    <dbReference type="NCBI Taxonomy" id="2835133"/>
    <lineage>
        <taxon>Bacteria</taxon>
        <taxon>Bacillati</taxon>
        <taxon>Actinomycetota</taxon>
        <taxon>Actinomycetes</taxon>
        <taxon>Kineosporiales</taxon>
        <taxon>Kineosporiaceae</taxon>
        <taxon>Kineosporia</taxon>
    </lineage>
</organism>
<evidence type="ECO:0000256" key="1">
    <source>
        <dbReference type="ARBA" id="ARBA00006328"/>
    </source>
</evidence>
<dbReference type="EMBL" id="JAHBAY010000004">
    <property type="protein sequence ID" value="MBT0769443.1"/>
    <property type="molecule type" value="Genomic_DNA"/>
</dbReference>
<dbReference type="Gene3D" id="3.40.50.720">
    <property type="entry name" value="NAD(P)-binding Rossmann-like Domain"/>
    <property type="match status" value="1"/>
</dbReference>
<gene>
    <name evidence="4" type="ORF">KIH74_10965</name>
</gene>
<protein>
    <submittedName>
        <fullName evidence="4">NmrA/HSCARG family protein</fullName>
    </submittedName>
</protein>
<comment type="similarity">
    <text evidence="1">Belongs to the NmrA-type oxidoreductase family.</text>
</comment>
<evidence type="ECO:0000313" key="5">
    <source>
        <dbReference type="Proteomes" id="UP001197247"/>
    </source>
</evidence>
<keyword evidence="5" id="KW-1185">Reference proteome</keyword>
<name>A0ABS5TEC8_9ACTN</name>
<evidence type="ECO:0000313" key="4">
    <source>
        <dbReference type="EMBL" id="MBT0769443.1"/>
    </source>
</evidence>